<dbReference type="PRINTS" id="PR00080">
    <property type="entry name" value="SDRFAMILY"/>
</dbReference>
<evidence type="ECO:0000313" key="4">
    <source>
        <dbReference type="EMBL" id="THE12992.1"/>
    </source>
</evidence>
<comment type="caution">
    <text evidence="4">The sequence shown here is derived from an EMBL/GenBank/DDBJ whole genome shotgun (WGS) entry which is preliminary data.</text>
</comment>
<dbReference type="OrthoDB" id="9808814at2"/>
<dbReference type="InterPro" id="IPR002347">
    <property type="entry name" value="SDR_fam"/>
</dbReference>
<proteinExistence type="inferred from homology"/>
<comment type="similarity">
    <text evidence="1 3">Belongs to the short-chain dehydrogenases/reductases (SDR) family.</text>
</comment>
<dbReference type="Pfam" id="PF00106">
    <property type="entry name" value="adh_short"/>
    <property type="match status" value="1"/>
</dbReference>
<dbReference type="PRINTS" id="PR00081">
    <property type="entry name" value="GDHRDH"/>
</dbReference>
<sequence>MEKSFILKNILKKGAHMRRLIESLLFLPTYLNKKKLHAQLTGKTIVITGASSGIGKEVAYQLAGIHCHLILVARRGELLETIKKNIERQTTKVSIIQADLRKEDELNNFLSFLHNQPTIDIFINNAGLSIRRSIYESLDRYHDFTRTMAINYFVPVKIMLSIMPVLQKSQGQIINVSTVNTRLAPVPYFAAYQASKSAFDVWLRSVSPELMKVAATSIYLPLVRTPMIEPTEGYRHVPAMPTHDAAKIICKAMYTRQKKYQPWWLIFGQLVSIFLTNLRDFSKKGKQND</sequence>
<name>A0A4S3PVL1_9BACI</name>
<reference evidence="4 5" key="1">
    <citation type="journal article" date="2019" name="Indoor Air">
        <title>Impacts of indoor surface finishes on bacterial viability.</title>
        <authorList>
            <person name="Hu J."/>
            <person name="Maamar S.B."/>
            <person name="Glawe A.J."/>
            <person name="Gottel N."/>
            <person name="Gilbert J.A."/>
            <person name="Hartmann E.M."/>
        </authorList>
    </citation>
    <scope>NUCLEOTIDE SEQUENCE [LARGE SCALE GENOMIC DNA]</scope>
    <source>
        <strain evidence="4 5">AF060A6</strain>
    </source>
</reference>
<keyword evidence="2" id="KW-0560">Oxidoreductase</keyword>
<dbReference type="Gene3D" id="3.40.50.720">
    <property type="entry name" value="NAD(P)-binding Rossmann-like Domain"/>
    <property type="match status" value="1"/>
</dbReference>
<keyword evidence="5" id="KW-1185">Reference proteome</keyword>
<dbReference type="GO" id="GO:0016020">
    <property type="term" value="C:membrane"/>
    <property type="evidence" value="ECO:0007669"/>
    <property type="project" value="TreeGrafter"/>
</dbReference>
<evidence type="ECO:0000256" key="3">
    <source>
        <dbReference type="RuleBase" id="RU000363"/>
    </source>
</evidence>
<dbReference type="AlphaFoldDB" id="A0A4S3PVL1"/>
<organism evidence="4 5">
    <name type="scientific">Bacillus timonensis</name>
    <dbReference type="NCBI Taxonomy" id="1033734"/>
    <lineage>
        <taxon>Bacteria</taxon>
        <taxon>Bacillati</taxon>
        <taxon>Bacillota</taxon>
        <taxon>Bacilli</taxon>
        <taxon>Bacillales</taxon>
        <taxon>Bacillaceae</taxon>
        <taxon>Bacillus</taxon>
    </lineage>
</organism>
<dbReference type="SUPFAM" id="SSF51735">
    <property type="entry name" value="NAD(P)-binding Rossmann-fold domains"/>
    <property type="match status" value="1"/>
</dbReference>
<gene>
    <name evidence="4" type="ORF">E1I69_08950</name>
</gene>
<dbReference type="PANTHER" id="PTHR44196:SF1">
    <property type="entry name" value="DEHYDROGENASE_REDUCTASE SDR FAMILY MEMBER 7B"/>
    <property type="match status" value="1"/>
</dbReference>
<dbReference type="PANTHER" id="PTHR44196">
    <property type="entry name" value="DEHYDROGENASE/REDUCTASE SDR FAMILY MEMBER 7B"/>
    <property type="match status" value="1"/>
</dbReference>
<dbReference type="Proteomes" id="UP000306477">
    <property type="component" value="Unassembled WGS sequence"/>
</dbReference>
<dbReference type="InterPro" id="IPR036291">
    <property type="entry name" value="NAD(P)-bd_dom_sf"/>
</dbReference>
<accession>A0A4S3PVL1</accession>
<evidence type="ECO:0000256" key="2">
    <source>
        <dbReference type="ARBA" id="ARBA00023002"/>
    </source>
</evidence>
<evidence type="ECO:0000256" key="1">
    <source>
        <dbReference type="ARBA" id="ARBA00006484"/>
    </source>
</evidence>
<dbReference type="GO" id="GO:0016491">
    <property type="term" value="F:oxidoreductase activity"/>
    <property type="evidence" value="ECO:0007669"/>
    <property type="project" value="UniProtKB-KW"/>
</dbReference>
<evidence type="ECO:0000313" key="5">
    <source>
        <dbReference type="Proteomes" id="UP000306477"/>
    </source>
</evidence>
<protein>
    <submittedName>
        <fullName evidence="4">SDR family NAD(P)-dependent oxidoreductase</fullName>
    </submittedName>
</protein>
<dbReference type="EMBL" id="SLUB01000012">
    <property type="protein sequence ID" value="THE12992.1"/>
    <property type="molecule type" value="Genomic_DNA"/>
</dbReference>